<keyword evidence="1" id="KW-1133">Transmembrane helix</keyword>
<organism evidence="2 3">
    <name type="scientific">Novosphingobium taihuense</name>
    <dbReference type="NCBI Taxonomy" id="260085"/>
    <lineage>
        <taxon>Bacteria</taxon>
        <taxon>Pseudomonadati</taxon>
        <taxon>Pseudomonadota</taxon>
        <taxon>Alphaproteobacteria</taxon>
        <taxon>Sphingomonadales</taxon>
        <taxon>Sphingomonadaceae</taxon>
        <taxon>Novosphingobium</taxon>
    </lineage>
</organism>
<keyword evidence="1" id="KW-0812">Transmembrane</keyword>
<evidence type="ECO:0000313" key="3">
    <source>
        <dbReference type="Proteomes" id="UP000538566"/>
    </source>
</evidence>
<name>A0A7W7ABU3_9SPHN</name>
<comment type="caution">
    <text evidence="2">The sequence shown here is derived from an EMBL/GenBank/DDBJ whole genome shotgun (WGS) entry which is preliminary data.</text>
</comment>
<dbReference type="RefSeq" id="WP_144903457.1">
    <property type="nucleotide sequence ID" value="NZ_JACHOA010000004.1"/>
</dbReference>
<dbReference type="AlphaFoldDB" id="A0A7W7ABU3"/>
<dbReference type="EMBL" id="JACHOA010000004">
    <property type="protein sequence ID" value="MBB4613971.1"/>
    <property type="molecule type" value="Genomic_DNA"/>
</dbReference>
<dbReference type="OrthoDB" id="7209629at2"/>
<reference evidence="2 3" key="1">
    <citation type="submission" date="2020-08" db="EMBL/GenBank/DDBJ databases">
        <title>Genomic Encyclopedia of Type Strains, Phase IV (KMG-IV): sequencing the most valuable type-strain genomes for metagenomic binning, comparative biology and taxonomic classification.</title>
        <authorList>
            <person name="Goeker M."/>
        </authorList>
    </citation>
    <scope>NUCLEOTIDE SEQUENCE [LARGE SCALE GENOMIC DNA]</scope>
    <source>
        <strain evidence="2 3">DSM 17507</strain>
    </source>
</reference>
<gene>
    <name evidence="2" type="ORF">GGR37_002257</name>
</gene>
<sequence length="417" mass="45382">MESTNDGNSTPFPPEMEREVARFRAALSASRSAAQLKLFDFLAERSADSRSPKEIEIAIAVFGGEGSLPDGAADSGVRVYVHRLRKRIDEFYAGENGARLVIPKGEYRLTLQRPAAVEQKQGLVERALASLARPTRWHWIALGAVLCLIVASAIFLPAGGTADDDARKLAATRFWSGLDDTAPVTLLAGDSFMLAETRDQNRVDRIIRDSAIQSREDLGQHLKSHPEAFYRLYDLDLHYAPASTVQAVWDLQASFPPTRSGKTRKLSVSSLSGADGSILRARTMLYVGRLADLGTLRDTYRAVSKFVPEGDSSIRDIASGKVLGTSSPEAGSKDAARTTDIGTIASMRAPDGRRLIFISGLGDLALADMVRLVTDPVALGQLEARARKGRYYEALFQVRSVDGIQTDRQLEAIHPLG</sequence>
<protein>
    <submittedName>
        <fullName evidence="2">Uncharacterized protein</fullName>
    </submittedName>
</protein>
<dbReference type="Proteomes" id="UP000538566">
    <property type="component" value="Unassembled WGS sequence"/>
</dbReference>
<evidence type="ECO:0000256" key="1">
    <source>
        <dbReference type="SAM" id="Phobius"/>
    </source>
</evidence>
<feature type="transmembrane region" description="Helical" evidence="1">
    <location>
        <begin position="137"/>
        <end position="158"/>
    </location>
</feature>
<keyword evidence="1" id="KW-0472">Membrane</keyword>
<evidence type="ECO:0000313" key="2">
    <source>
        <dbReference type="EMBL" id="MBB4613971.1"/>
    </source>
</evidence>
<accession>A0A7W7ABU3</accession>
<proteinExistence type="predicted"/>
<keyword evidence="3" id="KW-1185">Reference proteome</keyword>